<dbReference type="Proteomes" id="UP000192472">
    <property type="component" value="Unassembled WGS sequence"/>
</dbReference>
<dbReference type="SUPFAM" id="SSF53474">
    <property type="entry name" value="alpha/beta-Hydrolases"/>
    <property type="match status" value="1"/>
</dbReference>
<dbReference type="STRING" id="692418.SAMN04488029_0559"/>
<protein>
    <recommendedName>
        <fullName evidence="3">Esterase/lipase</fullName>
    </recommendedName>
</protein>
<name>A0A1W2G7E0_REIFA</name>
<evidence type="ECO:0000313" key="2">
    <source>
        <dbReference type="Proteomes" id="UP000192472"/>
    </source>
</evidence>
<proteinExistence type="predicted"/>
<gene>
    <name evidence="1" type="ORF">SAMN04488029_0559</name>
</gene>
<accession>A0A1W2G7E0</accession>
<evidence type="ECO:0008006" key="3">
    <source>
        <dbReference type="Google" id="ProtNLM"/>
    </source>
</evidence>
<organism evidence="1 2">
    <name type="scientific">Reichenbachiella faecimaris</name>
    <dbReference type="NCBI Taxonomy" id="692418"/>
    <lineage>
        <taxon>Bacteria</taxon>
        <taxon>Pseudomonadati</taxon>
        <taxon>Bacteroidota</taxon>
        <taxon>Cytophagia</taxon>
        <taxon>Cytophagales</taxon>
        <taxon>Reichenbachiellaceae</taxon>
        <taxon>Reichenbachiella</taxon>
    </lineage>
</organism>
<dbReference type="InterPro" id="IPR029058">
    <property type="entry name" value="AB_hydrolase_fold"/>
</dbReference>
<dbReference type="Gene3D" id="3.40.50.1820">
    <property type="entry name" value="alpha/beta hydrolase"/>
    <property type="match status" value="1"/>
</dbReference>
<dbReference type="AlphaFoldDB" id="A0A1W2G7E0"/>
<reference evidence="1 2" key="1">
    <citation type="submission" date="2017-04" db="EMBL/GenBank/DDBJ databases">
        <authorList>
            <person name="Afonso C.L."/>
            <person name="Miller P.J."/>
            <person name="Scott M.A."/>
            <person name="Spackman E."/>
            <person name="Goraichik I."/>
            <person name="Dimitrov K.M."/>
            <person name="Suarez D.L."/>
            <person name="Swayne D.E."/>
        </authorList>
    </citation>
    <scope>NUCLEOTIDE SEQUENCE [LARGE SCALE GENOMIC DNA]</scope>
    <source>
        <strain evidence="1 2">DSM 26133</strain>
    </source>
</reference>
<keyword evidence="2" id="KW-1185">Reference proteome</keyword>
<evidence type="ECO:0000313" key="1">
    <source>
        <dbReference type="EMBL" id="SMD32216.1"/>
    </source>
</evidence>
<sequence>MIAIILLVFLVYWQGPRPVFEKVSSNIETLDISIDKIDSTIATFESQFPNIKPENESRIIWADSVRKTPYAMVYLHGFSAGVMESDPVHQTLAKKYGCNLYLARLSHHGLSGSDAFEGLTPAALMHSAAEAIAVGHVIGEKVILISCSTGGTLSIYLTANNPDLIAAQIMYSPNTAIDDPTAILLNKPWGRELTHLVLGDYRIGDSTKVGTPIQRYWTLTYRSEALVALQELLDQTMIDQIFEKIESPYFIGYYYKNDEESDHVISVPGIIDFDSKTNTPASLKRVVAFPDVGNHVMASDLQSNDIESVIHETSLFIEEVLGIVPVQYDTLNLNQEIL</sequence>
<dbReference type="EMBL" id="FWYF01000001">
    <property type="protein sequence ID" value="SMD32216.1"/>
    <property type="molecule type" value="Genomic_DNA"/>
</dbReference>